<dbReference type="AlphaFoldDB" id="A0A837GA18"/>
<dbReference type="RefSeq" id="WP_045985102.1">
    <property type="nucleotide sequence ID" value="NZ_CP063052.1"/>
</dbReference>
<name>A0A837GA18_9VIBR</name>
<sequence length="70" mass="7854">MITIEINTPEEALHLQNVAALNIGKYKSNPVEGQQHLQSTHIRMWKDMHTQAGDVLKTLIAKKENASCNT</sequence>
<protein>
    <submittedName>
        <fullName evidence="1">Uncharacterized protein</fullName>
    </submittedName>
</protein>
<organism evidence="1">
    <name type="scientific">Vibrio coralliilyticus</name>
    <dbReference type="NCBI Taxonomy" id="190893"/>
    <lineage>
        <taxon>Bacteria</taxon>
        <taxon>Pseudomonadati</taxon>
        <taxon>Pseudomonadota</taxon>
        <taxon>Gammaproteobacteria</taxon>
        <taxon>Vibrionales</taxon>
        <taxon>Vibrionaceae</taxon>
        <taxon>Vibrio</taxon>
    </lineage>
</organism>
<accession>A0A837GA18</accession>
<dbReference type="EMBL" id="JXXR01000002">
    <property type="protein sequence ID" value="KJY77104.1"/>
    <property type="molecule type" value="Genomic_DNA"/>
</dbReference>
<evidence type="ECO:0000313" key="1">
    <source>
        <dbReference type="EMBL" id="KJY77104.1"/>
    </source>
</evidence>
<proteinExistence type="predicted"/>
<reference evidence="1" key="1">
    <citation type="journal article" date="2015" name="BMC Genomics">
        <title>Genome mining reveals unlocked bioactive potential of marine Gram-negative bacteria.</title>
        <authorList>
            <person name="Machado H."/>
            <person name="Sonnenschein E.C."/>
            <person name="Melchiorsen J."/>
            <person name="Gram L."/>
        </authorList>
    </citation>
    <scope>NUCLEOTIDE SEQUENCE</scope>
    <source>
        <strain evidence="1">S2052</strain>
    </source>
</reference>
<comment type="caution">
    <text evidence="1">The sequence shown here is derived from an EMBL/GenBank/DDBJ whole genome shotgun (WGS) entry which is preliminary data.</text>
</comment>
<gene>
    <name evidence="1" type="ORF">TW71_04585</name>
</gene>